<keyword evidence="4" id="KW-1185">Reference proteome</keyword>
<dbReference type="EMBL" id="CM000843">
    <property type="protein sequence ID" value="KRH32848.1"/>
    <property type="molecule type" value="Genomic_DNA"/>
</dbReference>
<dbReference type="Proteomes" id="UP000008827">
    <property type="component" value="Chromosome 10"/>
</dbReference>
<sequence length="297" mass="34296">MTDNQHLLIIEGTSLTRPPGFTGECWTSDLNNLRGGGGIWPIITNGDIPITKPKAEWLNNDLAIMELNTKARYTLTYALSKNKYNKICRLRTAKEIWDSLSINYESTEDVGLRKVVTLTRHYKSFIMKDGEFVDDMFGRLQVLLNNLEALGHRYSKTQINLKVLDNFPKVWEPKTTTIQEARDLKNLAWDELLGILRVHEVHLQNREHMQKKNFATLKSEETSFIIEEKKSLSKALKVQIQESDESDNSNGSINDEVTLMSRKFKQMMKKKGKFQHSSRCKDTKFKKKNKGESNEII</sequence>
<accession>A0A0R0HQQ9</accession>
<dbReference type="Gramene" id="KRH32848">
    <property type="protein sequence ID" value="KRH32848"/>
    <property type="gene ID" value="GLYMA_10G081200"/>
</dbReference>
<dbReference type="PANTHER" id="PTHR34676">
    <property type="entry name" value="DUF4219 DOMAIN-CONTAINING PROTEIN-RELATED"/>
    <property type="match status" value="1"/>
</dbReference>
<reference evidence="3" key="2">
    <citation type="submission" date="2018-02" db="UniProtKB">
        <authorList>
            <consortium name="EnsemblPlants"/>
        </authorList>
    </citation>
    <scope>IDENTIFICATION</scope>
    <source>
        <strain evidence="3">Williams 82</strain>
    </source>
</reference>
<protein>
    <recommendedName>
        <fullName evidence="5">UBN2 domain-containing protein</fullName>
    </recommendedName>
</protein>
<feature type="region of interest" description="Disordered" evidence="1">
    <location>
        <begin position="240"/>
        <end position="259"/>
    </location>
</feature>
<name>A0A0R0HQQ9_SOYBN</name>
<dbReference type="OMA" id="WDENEIS"/>
<evidence type="ECO:0000313" key="3">
    <source>
        <dbReference type="EnsemblPlants" id="KRH32848"/>
    </source>
</evidence>
<dbReference type="InParanoid" id="A0A0R0HQQ9"/>
<evidence type="ECO:0008006" key="5">
    <source>
        <dbReference type="Google" id="ProtNLM"/>
    </source>
</evidence>
<dbReference type="AlphaFoldDB" id="A0A0R0HQQ9"/>
<gene>
    <name evidence="2" type="ORF">GLYMA_10G081200</name>
</gene>
<evidence type="ECO:0000313" key="4">
    <source>
        <dbReference type="Proteomes" id="UP000008827"/>
    </source>
</evidence>
<reference evidence="2" key="3">
    <citation type="submission" date="2018-07" db="EMBL/GenBank/DDBJ databases">
        <title>WGS assembly of Glycine max.</title>
        <authorList>
            <person name="Schmutz J."/>
            <person name="Cannon S."/>
            <person name="Schlueter J."/>
            <person name="Ma J."/>
            <person name="Mitros T."/>
            <person name="Nelson W."/>
            <person name="Hyten D."/>
            <person name="Song Q."/>
            <person name="Thelen J."/>
            <person name="Cheng J."/>
            <person name="Xu D."/>
            <person name="Hellsten U."/>
            <person name="May G."/>
            <person name="Yu Y."/>
            <person name="Sakurai T."/>
            <person name="Umezawa T."/>
            <person name="Bhattacharyya M."/>
            <person name="Sandhu D."/>
            <person name="Valliyodan B."/>
            <person name="Lindquist E."/>
            <person name="Peto M."/>
            <person name="Grant D."/>
            <person name="Shu S."/>
            <person name="Goodstein D."/>
            <person name="Barry K."/>
            <person name="Futrell-Griggs M."/>
            <person name="Abernathy B."/>
            <person name="Du J."/>
            <person name="Tian Z."/>
            <person name="Zhu L."/>
            <person name="Gill N."/>
            <person name="Joshi T."/>
            <person name="Libault M."/>
            <person name="Sethuraman A."/>
            <person name="Zhang X."/>
            <person name="Shinozaki K."/>
            <person name="Nguyen H."/>
            <person name="Wing R."/>
            <person name="Cregan P."/>
            <person name="Specht J."/>
            <person name="Grimwood J."/>
            <person name="Rokhsar D."/>
            <person name="Stacey G."/>
            <person name="Shoemaker R."/>
            <person name="Jackson S."/>
        </authorList>
    </citation>
    <scope>NUCLEOTIDE SEQUENCE</scope>
    <source>
        <tissue evidence="2">Callus</tissue>
    </source>
</reference>
<feature type="compositionally biased region" description="Basic residues" evidence="1">
    <location>
        <begin position="268"/>
        <end position="289"/>
    </location>
</feature>
<dbReference type="EnsemblPlants" id="KRH32848">
    <property type="protein sequence ID" value="KRH32848"/>
    <property type="gene ID" value="GLYMA_10G081200"/>
</dbReference>
<dbReference type="Pfam" id="PF14223">
    <property type="entry name" value="Retrotran_gag_2"/>
    <property type="match status" value="1"/>
</dbReference>
<evidence type="ECO:0000313" key="2">
    <source>
        <dbReference type="EMBL" id="KRH32848.1"/>
    </source>
</evidence>
<reference evidence="2 3" key="1">
    <citation type="journal article" date="2010" name="Nature">
        <title>Genome sequence of the palaeopolyploid soybean.</title>
        <authorList>
            <person name="Schmutz J."/>
            <person name="Cannon S.B."/>
            <person name="Schlueter J."/>
            <person name="Ma J."/>
            <person name="Mitros T."/>
            <person name="Nelson W."/>
            <person name="Hyten D.L."/>
            <person name="Song Q."/>
            <person name="Thelen J.J."/>
            <person name="Cheng J."/>
            <person name="Xu D."/>
            <person name="Hellsten U."/>
            <person name="May G.D."/>
            <person name="Yu Y."/>
            <person name="Sakurai T."/>
            <person name="Umezawa T."/>
            <person name="Bhattacharyya M.K."/>
            <person name="Sandhu D."/>
            <person name="Valliyodan B."/>
            <person name="Lindquist E."/>
            <person name="Peto M."/>
            <person name="Grant D."/>
            <person name="Shu S."/>
            <person name="Goodstein D."/>
            <person name="Barry K."/>
            <person name="Futrell-Griggs M."/>
            <person name="Abernathy B."/>
            <person name="Du J."/>
            <person name="Tian Z."/>
            <person name="Zhu L."/>
            <person name="Gill N."/>
            <person name="Joshi T."/>
            <person name="Libault M."/>
            <person name="Sethuraman A."/>
            <person name="Zhang X.-C."/>
            <person name="Shinozaki K."/>
            <person name="Nguyen H.T."/>
            <person name="Wing R.A."/>
            <person name="Cregan P."/>
            <person name="Specht J."/>
            <person name="Grimwood J."/>
            <person name="Rokhsar D."/>
            <person name="Stacey G."/>
            <person name="Shoemaker R.C."/>
            <person name="Jackson S.A."/>
        </authorList>
    </citation>
    <scope>NUCLEOTIDE SEQUENCE</scope>
    <source>
        <strain evidence="3">cv. Williams 82</strain>
        <tissue evidence="2">Callus</tissue>
    </source>
</reference>
<feature type="region of interest" description="Disordered" evidence="1">
    <location>
        <begin position="268"/>
        <end position="297"/>
    </location>
</feature>
<dbReference type="PANTHER" id="PTHR34676:SF27">
    <property type="entry name" value="ASPARTYL-TRNA SYNTHETASE"/>
    <property type="match status" value="1"/>
</dbReference>
<evidence type="ECO:0000256" key="1">
    <source>
        <dbReference type="SAM" id="MobiDB-lite"/>
    </source>
</evidence>
<organism evidence="2">
    <name type="scientific">Glycine max</name>
    <name type="common">Soybean</name>
    <name type="synonym">Glycine hispida</name>
    <dbReference type="NCBI Taxonomy" id="3847"/>
    <lineage>
        <taxon>Eukaryota</taxon>
        <taxon>Viridiplantae</taxon>
        <taxon>Streptophyta</taxon>
        <taxon>Embryophyta</taxon>
        <taxon>Tracheophyta</taxon>
        <taxon>Spermatophyta</taxon>
        <taxon>Magnoliopsida</taxon>
        <taxon>eudicotyledons</taxon>
        <taxon>Gunneridae</taxon>
        <taxon>Pentapetalae</taxon>
        <taxon>rosids</taxon>
        <taxon>fabids</taxon>
        <taxon>Fabales</taxon>
        <taxon>Fabaceae</taxon>
        <taxon>Papilionoideae</taxon>
        <taxon>50 kb inversion clade</taxon>
        <taxon>NPAAA clade</taxon>
        <taxon>indigoferoid/millettioid clade</taxon>
        <taxon>Phaseoleae</taxon>
        <taxon>Glycine</taxon>
        <taxon>Glycine subgen. Soja</taxon>
    </lineage>
</organism>
<proteinExistence type="predicted"/>